<proteinExistence type="predicted"/>
<comment type="caution">
    <text evidence="1">The sequence shown here is derived from an EMBL/GenBank/DDBJ whole genome shotgun (WGS) entry which is preliminary data.</text>
</comment>
<name>A0A167VQA1_9HYPO</name>
<dbReference type="Proteomes" id="UP000076874">
    <property type="component" value="Unassembled WGS sequence"/>
</dbReference>
<evidence type="ECO:0000313" key="1">
    <source>
        <dbReference type="EMBL" id="OAA62874.1"/>
    </source>
</evidence>
<keyword evidence="2" id="KW-1185">Reference proteome</keyword>
<reference evidence="1 2" key="1">
    <citation type="journal article" date="2016" name="Genome Biol. Evol.">
        <title>Divergent and convergent evolution of fungal pathogenicity.</title>
        <authorList>
            <person name="Shang Y."/>
            <person name="Xiao G."/>
            <person name="Zheng P."/>
            <person name="Cen K."/>
            <person name="Zhan S."/>
            <person name="Wang C."/>
        </authorList>
    </citation>
    <scope>NUCLEOTIDE SEQUENCE [LARGE SCALE GENOMIC DNA]</scope>
    <source>
        <strain evidence="1 2">RCEF 264</strain>
    </source>
</reference>
<evidence type="ECO:0000313" key="2">
    <source>
        <dbReference type="Proteomes" id="UP000076874"/>
    </source>
</evidence>
<dbReference type="AlphaFoldDB" id="A0A167VQA1"/>
<accession>A0A167VQA1</accession>
<sequence length="363" mass="38992">MASQPVPDDWENIPDEDTFSVLSVPLSDPDADTVLVAVQQNTPYQSSPSLSAERPTAPIAIPDVGLRHEAARASTYKEDDGDEVEDDDIGAVVNRTFNRQPASREPVSADDFDSLPVLHAAALVRDDHNNMHRGSPPPYADLRPASRCTGSAASYAVDDDDDVGDHLTEGDVEPHMLLCGLALLESSRSAAARAAAEELAPIRRRWGDRVQVLCARLGGQADALQAILAGYDEVATSARMVDTAGPPGSVVEANVEATFYLDPALPAWLRNVKEQLLALHAVVLALAQQSACTLFEDATRDFVVDGPLDGPLGCVYAALTDAVVQMDAFLPIMEADYDEFKRAREPPVEPLRLPRSVEAGVTY</sequence>
<protein>
    <submittedName>
        <fullName evidence="1">Uncharacterized protein</fullName>
    </submittedName>
</protein>
<organism evidence="1 2">
    <name type="scientific">Niveomyces insectorum RCEF 264</name>
    <dbReference type="NCBI Taxonomy" id="1081102"/>
    <lineage>
        <taxon>Eukaryota</taxon>
        <taxon>Fungi</taxon>
        <taxon>Dikarya</taxon>
        <taxon>Ascomycota</taxon>
        <taxon>Pezizomycotina</taxon>
        <taxon>Sordariomycetes</taxon>
        <taxon>Hypocreomycetidae</taxon>
        <taxon>Hypocreales</taxon>
        <taxon>Cordycipitaceae</taxon>
        <taxon>Niveomyces</taxon>
    </lineage>
</organism>
<dbReference type="EMBL" id="AZHD01000006">
    <property type="protein sequence ID" value="OAA62874.1"/>
    <property type="molecule type" value="Genomic_DNA"/>
</dbReference>
<gene>
    <name evidence="1" type="ORF">SPI_04414</name>
</gene>